<evidence type="ECO:0000256" key="2">
    <source>
        <dbReference type="ARBA" id="ARBA00022649"/>
    </source>
</evidence>
<name>A0A5D0MNE4_FLESI</name>
<reference evidence="11 12" key="1">
    <citation type="submission" date="2019-08" db="EMBL/GenBank/DDBJ databases">
        <title>Genomic characterization of a novel candidate phylum (ARYD3) from a high temperature, high salinity tertiary oil reservoir in north central Oklahoma, USA.</title>
        <authorList>
            <person name="Youssef N.H."/>
            <person name="Yadav A."/>
            <person name="Elshahed M.S."/>
        </authorList>
    </citation>
    <scope>NUCLEOTIDE SEQUENCE [LARGE SCALE GENOMIC DNA]</scope>
    <source>
        <strain evidence="11">ARYD1</strain>
    </source>
</reference>
<dbReference type="AlphaFoldDB" id="A0A5D0MNE4"/>
<keyword evidence="3 11" id="KW-0808">Transferase</keyword>
<proteinExistence type="inferred from homology"/>
<evidence type="ECO:0000256" key="5">
    <source>
        <dbReference type="ARBA" id="ARBA00022723"/>
    </source>
</evidence>
<dbReference type="SUPFAM" id="SSF81301">
    <property type="entry name" value="Nucleotidyltransferase"/>
    <property type="match status" value="1"/>
</dbReference>
<dbReference type="Gene3D" id="3.30.460.10">
    <property type="entry name" value="Beta Polymerase, domain 2"/>
    <property type="match status" value="1"/>
</dbReference>
<dbReference type="InterPro" id="IPR052038">
    <property type="entry name" value="Type-VII_TA_antitoxin"/>
</dbReference>
<evidence type="ECO:0000256" key="1">
    <source>
        <dbReference type="ARBA" id="ARBA00001946"/>
    </source>
</evidence>
<dbReference type="GO" id="GO:0046872">
    <property type="term" value="F:metal ion binding"/>
    <property type="evidence" value="ECO:0007669"/>
    <property type="project" value="UniProtKB-KW"/>
</dbReference>
<feature type="domain" description="Polymerase nucleotidyl transferase" evidence="10">
    <location>
        <begin position="19"/>
        <end position="100"/>
    </location>
</feature>
<dbReference type="GO" id="GO:0016779">
    <property type="term" value="F:nucleotidyltransferase activity"/>
    <property type="evidence" value="ECO:0007669"/>
    <property type="project" value="UniProtKB-KW"/>
</dbReference>
<protein>
    <submittedName>
        <fullName evidence="11">Nucleotidyltransferase family protein</fullName>
    </submittedName>
</protein>
<dbReference type="PANTHER" id="PTHR33571:SF14">
    <property type="entry name" value="PROTEIN ADENYLYLTRANSFERASE MJ0435-RELATED"/>
    <property type="match status" value="1"/>
</dbReference>
<keyword evidence="8" id="KW-0460">Magnesium</keyword>
<accession>A0A5D0MNE4</accession>
<gene>
    <name evidence="11" type="ORF">FXF49_03835</name>
</gene>
<dbReference type="EMBL" id="VSIV01000088">
    <property type="protein sequence ID" value="TYB33912.1"/>
    <property type="molecule type" value="Genomic_DNA"/>
</dbReference>
<evidence type="ECO:0000256" key="4">
    <source>
        <dbReference type="ARBA" id="ARBA00022695"/>
    </source>
</evidence>
<keyword evidence="7" id="KW-0067">ATP-binding</keyword>
<evidence type="ECO:0000256" key="7">
    <source>
        <dbReference type="ARBA" id="ARBA00022840"/>
    </source>
</evidence>
<keyword evidence="5" id="KW-0479">Metal-binding</keyword>
<dbReference type="InterPro" id="IPR002934">
    <property type="entry name" value="Polymerase_NTP_transf_dom"/>
</dbReference>
<comment type="similarity">
    <text evidence="9">Belongs to the MntA antitoxin family.</text>
</comment>
<evidence type="ECO:0000259" key="10">
    <source>
        <dbReference type="Pfam" id="PF01909"/>
    </source>
</evidence>
<dbReference type="RefSeq" id="WP_303700584.1">
    <property type="nucleotide sequence ID" value="NZ_VSIV01000088.1"/>
</dbReference>
<evidence type="ECO:0000256" key="3">
    <source>
        <dbReference type="ARBA" id="ARBA00022679"/>
    </source>
</evidence>
<evidence type="ECO:0000313" key="12">
    <source>
        <dbReference type="Proteomes" id="UP000323337"/>
    </source>
</evidence>
<evidence type="ECO:0000313" key="11">
    <source>
        <dbReference type="EMBL" id="TYB33912.1"/>
    </source>
</evidence>
<comment type="cofactor">
    <cofactor evidence="1">
        <name>Mg(2+)</name>
        <dbReference type="ChEBI" id="CHEBI:18420"/>
    </cofactor>
</comment>
<keyword evidence="6" id="KW-0547">Nucleotide-binding</keyword>
<dbReference type="PANTHER" id="PTHR33571">
    <property type="entry name" value="SSL8005 PROTEIN"/>
    <property type="match status" value="1"/>
</dbReference>
<sequence length="103" mass="12008">MPGNQTELTKEQILGCLHQHKDELREKFGVIKIGLFGSYVNNTYDTDSDIDIYVQFGKNNFRNISGAWVYLEKILNRKVDLVYDHKSLNKPLKENIEKEVKYG</sequence>
<dbReference type="Pfam" id="PF01909">
    <property type="entry name" value="NTP_transf_2"/>
    <property type="match status" value="1"/>
</dbReference>
<dbReference type="CDD" id="cd05403">
    <property type="entry name" value="NT_KNTase_like"/>
    <property type="match status" value="1"/>
</dbReference>
<dbReference type="Proteomes" id="UP000323337">
    <property type="component" value="Unassembled WGS sequence"/>
</dbReference>
<dbReference type="InterPro" id="IPR043519">
    <property type="entry name" value="NT_sf"/>
</dbReference>
<keyword evidence="2" id="KW-1277">Toxin-antitoxin system</keyword>
<dbReference type="GO" id="GO:0005524">
    <property type="term" value="F:ATP binding"/>
    <property type="evidence" value="ECO:0007669"/>
    <property type="project" value="UniProtKB-KW"/>
</dbReference>
<keyword evidence="4" id="KW-0548">Nucleotidyltransferase</keyword>
<evidence type="ECO:0000256" key="8">
    <source>
        <dbReference type="ARBA" id="ARBA00022842"/>
    </source>
</evidence>
<evidence type="ECO:0000256" key="9">
    <source>
        <dbReference type="ARBA" id="ARBA00038276"/>
    </source>
</evidence>
<evidence type="ECO:0000256" key="6">
    <source>
        <dbReference type="ARBA" id="ARBA00022741"/>
    </source>
</evidence>
<comment type="caution">
    <text evidence="11">The sequence shown here is derived from an EMBL/GenBank/DDBJ whole genome shotgun (WGS) entry which is preliminary data.</text>
</comment>
<organism evidence="11 12">
    <name type="scientific">Flexistipes sinusarabici</name>
    <dbReference type="NCBI Taxonomy" id="2352"/>
    <lineage>
        <taxon>Bacteria</taxon>
        <taxon>Pseudomonadati</taxon>
        <taxon>Deferribacterota</taxon>
        <taxon>Deferribacteres</taxon>
        <taxon>Deferribacterales</taxon>
        <taxon>Flexistipitaceae</taxon>
        <taxon>Flexistipes</taxon>
    </lineage>
</organism>